<accession>A0A0P0UR39</accession>
<dbReference type="KEGG" id="ebh:BSEPE_0459"/>
<proteinExistence type="predicted"/>
<gene>
    <name evidence="1" type="ORF">BSEPE_0459</name>
</gene>
<sequence>MSYRIDSEWNAKNELKCLVIFKKLEQEGFPRGRQMPYCREMAQNTKLSAENISAKVGNFKSVAKINNKSNASINTVEIYNNYGHLSTNQIEEALKNA</sequence>
<dbReference type="EMBL" id="AP013042">
    <property type="protein sequence ID" value="BAS67469.1"/>
    <property type="molecule type" value="Genomic_DNA"/>
</dbReference>
<dbReference type="Proteomes" id="UP000067399">
    <property type="component" value="Chromosome"/>
</dbReference>
<protein>
    <submittedName>
        <fullName evidence="1">Uncharacterized protein</fullName>
    </submittedName>
</protein>
<organism evidence="1 2">
    <name type="scientific">endosymbiont of Bathymodiolus septemdierum str. Myojin knoll</name>
    <dbReference type="NCBI Taxonomy" id="1303921"/>
    <lineage>
        <taxon>Bacteria</taxon>
        <taxon>Pseudomonadati</taxon>
        <taxon>Pseudomonadota</taxon>
        <taxon>Gammaproteobacteria</taxon>
        <taxon>sulfur-oxidizing symbionts</taxon>
    </lineage>
</organism>
<dbReference type="STRING" id="1303921.BSEPE_0459"/>
<keyword evidence="2" id="KW-1185">Reference proteome</keyword>
<reference evidence="1 2" key="2">
    <citation type="journal article" date="2016" name="ISME J.">
        <title>Heterogeneous composition of key metabolic gene clusters in a vent mussel symbiont population.</title>
        <authorList>
            <person name="Ikuta T."/>
            <person name="Takaki Y."/>
            <person name="Nagai Y."/>
            <person name="Shimamura S."/>
            <person name="Tsuda M."/>
            <person name="Kawagucci S."/>
            <person name="Aoki Y."/>
            <person name="Inoue K."/>
            <person name="Teruya M."/>
            <person name="Satou K."/>
            <person name="Teruya K."/>
            <person name="Shimoji M."/>
            <person name="Tamotsu H."/>
            <person name="Hirano T."/>
            <person name="Maruyama T."/>
            <person name="Yoshida T."/>
        </authorList>
    </citation>
    <scope>NUCLEOTIDE SEQUENCE [LARGE SCALE GENOMIC DNA]</scope>
    <source>
        <strain evidence="1 2">Myojin Knoll</strain>
    </source>
</reference>
<evidence type="ECO:0000313" key="1">
    <source>
        <dbReference type="EMBL" id="BAS67469.1"/>
    </source>
</evidence>
<dbReference type="AlphaFoldDB" id="A0A0P0UR39"/>
<name>A0A0P0UR39_9GAMM</name>
<reference evidence="1 2" key="1">
    <citation type="journal article" date="2000" name="Mar. Ecol. Prog. Ser.">
        <title>Phylogenetic characterization of endosymbionts in three hydrothermal vent mussels: influence on host distributions.</title>
        <authorList>
            <person name="Fujiwara Y."/>
            <person name="Takai K."/>
            <person name="Uematsu K."/>
            <person name="Tsuchida S."/>
            <person name="Hunt J.C."/>
            <person name="Hashimoto J."/>
        </authorList>
    </citation>
    <scope>NUCLEOTIDE SEQUENCE [LARGE SCALE GENOMIC DNA]</scope>
    <source>
        <strain evidence="1 2">Myojin Knoll</strain>
    </source>
</reference>
<evidence type="ECO:0000313" key="2">
    <source>
        <dbReference type="Proteomes" id="UP000067399"/>
    </source>
</evidence>